<reference evidence="2" key="1">
    <citation type="submission" date="2017-09" db="EMBL/GenBank/DDBJ databases">
        <title>Depth-based differentiation of microbial function through sediment-hosted aquifers and enrichment of novel symbionts in the deep terrestrial subsurface.</title>
        <authorList>
            <person name="Probst A.J."/>
            <person name="Ladd B."/>
            <person name="Jarett J.K."/>
            <person name="Geller-Mcgrath D.E."/>
            <person name="Sieber C.M.K."/>
            <person name="Emerson J.B."/>
            <person name="Anantharaman K."/>
            <person name="Thomas B.C."/>
            <person name="Malmstrom R."/>
            <person name="Stieglmeier M."/>
            <person name="Klingl A."/>
            <person name="Woyke T."/>
            <person name="Ryan C.M."/>
            <person name="Banfield J.F."/>
        </authorList>
    </citation>
    <scope>NUCLEOTIDE SEQUENCE [LARGE SCALE GENOMIC DNA]</scope>
</reference>
<accession>A0A2M7SFX7</accession>
<dbReference type="InterPro" id="IPR014942">
    <property type="entry name" value="AbiEii"/>
</dbReference>
<organism evidence="1 2">
    <name type="scientific">Candidatus Desantisbacteria bacterium CG_4_10_14_0_8_um_filter_48_22</name>
    <dbReference type="NCBI Taxonomy" id="1974543"/>
    <lineage>
        <taxon>Bacteria</taxon>
        <taxon>Candidatus Desantisiibacteriota</taxon>
    </lineage>
</organism>
<proteinExistence type="predicted"/>
<gene>
    <name evidence="1" type="ORF">COY52_00705</name>
</gene>
<evidence type="ECO:0000313" key="1">
    <source>
        <dbReference type="EMBL" id="PIZ18193.1"/>
    </source>
</evidence>
<dbReference type="Pfam" id="PF08843">
    <property type="entry name" value="AbiEii"/>
    <property type="match status" value="1"/>
</dbReference>
<dbReference type="Proteomes" id="UP000229307">
    <property type="component" value="Unassembled WGS sequence"/>
</dbReference>
<sequence>MEPDNPRKIPSAGSAMTAFSPEYINRVRGGFQGDSVEKVLRLQELLKDFLGHPFIKGRVVLKGGTAINQFYFKLPRISVDIDLDYIGSACNSGDTILNYAVKSVTVLINSIQS</sequence>
<comment type="caution">
    <text evidence="1">The sequence shown here is derived from an EMBL/GenBank/DDBJ whole genome shotgun (WGS) entry which is preliminary data.</text>
</comment>
<evidence type="ECO:0000313" key="2">
    <source>
        <dbReference type="Proteomes" id="UP000229307"/>
    </source>
</evidence>
<protein>
    <recommendedName>
        <fullName evidence="3">Nucleotidyl transferase AbiEii/AbiGii toxin family protein</fullName>
    </recommendedName>
</protein>
<dbReference type="Gene3D" id="3.10.450.620">
    <property type="entry name" value="JHP933, nucleotidyltransferase-like core domain"/>
    <property type="match status" value="1"/>
</dbReference>
<evidence type="ECO:0008006" key="3">
    <source>
        <dbReference type="Google" id="ProtNLM"/>
    </source>
</evidence>
<dbReference type="EMBL" id="PFMR01000024">
    <property type="protein sequence ID" value="PIZ18193.1"/>
    <property type="molecule type" value="Genomic_DNA"/>
</dbReference>
<name>A0A2M7SFX7_9BACT</name>
<dbReference type="AlphaFoldDB" id="A0A2M7SFX7"/>